<evidence type="ECO:0000256" key="3">
    <source>
        <dbReference type="ARBA" id="ARBA00023125"/>
    </source>
</evidence>
<keyword evidence="4" id="KW-0804">Transcription</keyword>
<dbReference type="InterPro" id="IPR000551">
    <property type="entry name" value="MerR-type_HTH_dom"/>
</dbReference>
<evidence type="ECO:0000256" key="4">
    <source>
        <dbReference type="ARBA" id="ARBA00023163"/>
    </source>
</evidence>
<dbReference type="GO" id="GO:0003700">
    <property type="term" value="F:DNA-binding transcription factor activity"/>
    <property type="evidence" value="ECO:0007669"/>
    <property type="project" value="InterPro"/>
</dbReference>
<dbReference type="SMART" id="SM00422">
    <property type="entry name" value="HTH_MERR"/>
    <property type="match status" value="1"/>
</dbReference>
<keyword evidence="8" id="KW-1185">Reference proteome</keyword>
<evidence type="ECO:0000313" key="8">
    <source>
        <dbReference type="Proteomes" id="UP000184245"/>
    </source>
</evidence>
<dbReference type="Gene3D" id="1.10.1660.10">
    <property type="match status" value="1"/>
</dbReference>
<keyword evidence="3" id="KW-0238">DNA-binding</keyword>
<organism evidence="7 8">
    <name type="scientific">Lactonifactor longoviformis DSM 17459</name>
    <dbReference type="NCBI Taxonomy" id="1122155"/>
    <lineage>
        <taxon>Bacteria</taxon>
        <taxon>Bacillati</taxon>
        <taxon>Bacillota</taxon>
        <taxon>Clostridia</taxon>
        <taxon>Eubacteriales</taxon>
        <taxon>Clostridiaceae</taxon>
        <taxon>Lactonifactor</taxon>
    </lineage>
</organism>
<dbReference type="Pfam" id="PF13411">
    <property type="entry name" value="MerR_1"/>
    <property type="match status" value="1"/>
</dbReference>
<dbReference type="STRING" id="1122155.SAMN02745158_04404"/>
<dbReference type="InterPro" id="IPR009061">
    <property type="entry name" value="DNA-bd_dom_put_sf"/>
</dbReference>
<evidence type="ECO:0000256" key="1">
    <source>
        <dbReference type="ARBA" id="ARBA00022491"/>
    </source>
</evidence>
<evidence type="ECO:0000256" key="2">
    <source>
        <dbReference type="ARBA" id="ARBA00023015"/>
    </source>
</evidence>
<name>A0A1M5D3T1_9CLOT</name>
<dbReference type="GO" id="GO:0003677">
    <property type="term" value="F:DNA binding"/>
    <property type="evidence" value="ECO:0007669"/>
    <property type="project" value="UniProtKB-KW"/>
</dbReference>
<dbReference type="RefSeq" id="WP_072854893.1">
    <property type="nucleotide sequence ID" value="NZ_FQVI01000054.1"/>
</dbReference>
<gene>
    <name evidence="7" type="ORF">SAMN02745158_04404</name>
</gene>
<accession>A0A1M5D3T1</accession>
<dbReference type="AlphaFoldDB" id="A0A1M5D3T1"/>
<feature type="region of interest" description="Disordered" evidence="5">
    <location>
        <begin position="84"/>
        <end position="143"/>
    </location>
</feature>
<sequence>MSDTKYLISEAAKLAEVESHVLRYWEEELKLPIGRNEMGHRYYTRWDIQVFLSIKELKKKGHSLKEIKEMVPLLYKNAPKESFQIPVQNQKQAAAPGPSRKSKRARAQEAARKEKSEQDKPAPKQDKPEEASVKVSQEKQAAKKEIPESFYKILEKLVTSGLKENHPDEARYKELDKTIRTHQESRRLIAATIQQTKKEKKKRKFSKKR</sequence>
<evidence type="ECO:0000313" key="7">
    <source>
        <dbReference type="EMBL" id="SHF61591.1"/>
    </source>
</evidence>
<evidence type="ECO:0000259" key="6">
    <source>
        <dbReference type="PROSITE" id="PS50937"/>
    </source>
</evidence>
<dbReference type="SUPFAM" id="SSF46955">
    <property type="entry name" value="Putative DNA-binding domain"/>
    <property type="match status" value="1"/>
</dbReference>
<dbReference type="PROSITE" id="PS50937">
    <property type="entry name" value="HTH_MERR_2"/>
    <property type="match status" value="1"/>
</dbReference>
<dbReference type="EMBL" id="FQVI01000054">
    <property type="protein sequence ID" value="SHF61591.1"/>
    <property type="molecule type" value="Genomic_DNA"/>
</dbReference>
<proteinExistence type="predicted"/>
<dbReference type="InterPro" id="IPR047057">
    <property type="entry name" value="MerR_fam"/>
</dbReference>
<protein>
    <submittedName>
        <fullName evidence="7">MerR HTH family regulatory protein</fullName>
    </submittedName>
</protein>
<dbReference type="PANTHER" id="PTHR30204:SF69">
    <property type="entry name" value="MERR-FAMILY TRANSCRIPTIONAL REGULATOR"/>
    <property type="match status" value="1"/>
</dbReference>
<dbReference type="OrthoDB" id="9811174at2"/>
<feature type="domain" description="HTH merR-type" evidence="6">
    <location>
        <begin position="5"/>
        <end position="73"/>
    </location>
</feature>
<feature type="compositionally biased region" description="Basic and acidic residues" evidence="5">
    <location>
        <begin position="106"/>
        <end position="143"/>
    </location>
</feature>
<dbReference type="Proteomes" id="UP000184245">
    <property type="component" value="Unassembled WGS sequence"/>
</dbReference>
<evidence type="ECO:0000256" key="5">
    <source>
        <dbReference type="SAM" id="MobiDB-lite"/>
    </source>
</evidence>
<reference evidence="7 8" key="1">
    <citation type="submission" date="2016-11" db="EMBL/GenBank/DDBJ databases">
        <authorList>
            <person name="Jaros S."/>
            <person name="Januszkiewicz K."/>
            <person name="Wedrychowicz H."/>
        </authorList>
    </citation>
    <scope>NUCLEOTIDE SEQUENCE [LARGE SCALE GENOMIC DNA]</scope>
    <source>
        <strain evidence="7 8">DSM 17459</strain>
    </source>
</reference>
<dbReference type="PANTHER" id="PTHR30204">
    <property type="entry name" value="REDOX-CYCLING DRUG-SENSING TRANSCRIPTIONAL ACTIVATOR SOXR"/>
    <property type="match status" value="1"/>
</dbReference>
<keyword evidence="1" id="KW-0678">Repressor</keyword>
<keyword evidence="2" id="KW-0805">Transcription regulation</keyword>